<dbReference type="EC" id="5.3.1.24" evidence="3 9"/>
<dbReference type="Proteomes" id="UP000241540">
    <property type="component" value="Unassembled WGS sequence"/>
</dbReference>
<gene>
    <name evidence="9" type="primary">trpF</name>
    <name evidence="11" type="ORF">BUZ51_10985</name>
</gene>
<dbReference type="RefSeq" id="WP_107623100.1">
    <property type="nucleotide sequence ID" value="NZ_JAHCPX010000003.1"/>
</dbReference>
<evidence type="ECO:0000256" key="3">
    <source>
        <dbReference type="ARBA" id="ARBA00012572"/>
    </source>
</evidence>
<dbReference type="GO" id="GO:0004640">
    <property type="term" value="F:phosphoribosylanthranilate isomerase activity"/>
    <property type="evidence" value="ECO:0007669"/>
    <property type="project" value="UniProtKB-UniRule"/>
</dbReference>
<evidence type="ECO:0000256" key="7">
    <source>
        <dbReference type="ARBA" id="ARBA00023141"/>
    </source>
</evidence>
<protein>
    <recommendedName>
        <fullName evidence="4 9">N-(5'-phosphoribosyl)anthranilate isomerase</fullName>
        <shortName evidence="9">PRAI</shortName>
        <ecNumber evidence="3 9">5.3.1.24</ecNumber>
    </recommendedName>
</protein>
<dbReference type="Pfam" id="PF00697">
    <property type="entry name" value="PRAI"/>
    <property type="match status" value="1"/>
</dbReference>
<comment type="pathway">
    <text evidence="2 9">Amino-acid biosynthesis; L-tryptophan biosynthesis; L-tryptophan from chorismate: step 3/5.</text>
</comment>
<feature type="domain" description="N-(5'phosphoribosyl) anthranilate isomerase (PRAI)" evidence="10">
    <location>
        <begin position="5"/>
        <end position="203"/>
    </location>
</feature>
<name>A0A974KW01_STAHO</name>
<dbReference type="HAMAP" id="MF_00135">
    <property type="entry name" value="PRAI"/>
    <property type="match status" value="1"/>
</dbReference>
<sequence length="216" mass="24879">MNILKFCGFKTKSDILKVNSLDIDMIGFIHYPKSKRHLNIEQINYLNQFVAKHIHRVIVVVNPTYKELNTLLQQTNVNAIQFHGNEAIELIQKVKLNFKNIKIIKALPATENLNRDINQYKPWVDLFIIDTPSIQFGGTGQTFNWKILESVSQDIPYLIAGGININAIQQIEKLDLSHKGYDISSGIETNECKDKLKMETIINYVKRSLEYETDTN</sequence>
<dbReference type="Gene3D" id="3.20.20.70">
    <property type="entry name" value="Aldolase class I"/>
    <property type="match status" value="1"/>
</dbReference>
<dbReference type="GO" id="GO:0000162">
    <property type="term" value="P:L-tryptophan biosynthetic process"/>
    <property type="evidence" value="ECO:0007669"/>
    <property type="project" value="UniProtKB-UniRule"/>
</dbReference>
<dbReference type="AlphaFoldDB" id="A0A974KW01"/>
<dbReference type="EMBL" id="PZHX01000027">
    <property type="protein sequence ID" value="PTK29453.1"/>
    <property type="molecule type" value="Genomic_DNA"/>
</dbReference>
<organism evidence="11 12">
    <name type="scientific">Staphylococcus hominis</name>
    <dbReference type="NCBI Taxonomy" id="1290"/>
    <lineage>
        <taxon>Bacteria</taxon>
        <taxon>Bacillati</taxon>
        <taxon>Bacillota</taxon>
        <taxon>Bacilli</taxon>
        <taxon>Bacillales</taxon>
        <taxon>Staphylococcaceae</taxon>
        <taxon>Staphylococcus</taxon>
    </lineage>
</organism>
<keyword evidence="6 9" id="KW-0822">Tryptophan biosynthesis</keyword>
<evidence type="ECO:0000256" key="4">
    <source>
        <dbReference type="ARBA" id="ARBA00022272"/>
    </source>
</evidence>
<dbReference type="NCBIfam" id="NF010563">
    <property type="entry name" value="PRK13958.1"/>
    <property type="match status" value="1"/>
</dbReference>
<keyword evidence="5 9" id="KW-0028">Amino-acid biosynthesis</keyword>
<keyword evidence="7 9" id="KW-0057">Aromatic amino acid biosynthesis</keyword>
<reference evidence="11 12" key="1">
    <citation type="journal article" date="2016" name="Front. Microbiol.">
        <title>Comprehensive Phylogenetic Analysis of Bovine Non-aureus Staphylococci Species Based on Whole-Genome Sequencing.</title>
        <authorList>
            <person name="Naushad S."/>
            <person name="Barkema H.W."/>
            <person name="Luby C."/>
            <person name="Condas L.A."/>
            <person name="Nobrega D.B."/>
            <person name="Carson D.A."/>
            <person name="De Buck J."/>
        </authorList>
    </citation>
    <scope>NUCLEOTIDE SEQUENCE [LARGE SCALE GENOMIC DNA]</scope>
    <source>
        <strain evidence="11 12">SNUC 5336</strain>
    </source>
</reference>
<evidence type="ECO:0000259" key="10">
    <source>
        <dbReference type="Pfam" id="PF00697"/>
    </source>
</evidence>
<dbReference type="SUPFAM" id="SSF51366">
    <property type="entry name" value="Ribulose-phoshate binding barrel"/>
    <property type="match status" value="1"/>
</dbReference>
<proteinExistence type="inferred from homology"/>
<dbReference type="InterPro" id="IPR011060">
    <property type="entry name" value="RibuloseP-bd_barrel"/>
</dbReference>
<evidence type="ECO:0000256" key="2">
    <source>
        <dbReference type="ARBA" id="ARBA00004664"/>
    </source>
</evidence>
<keyword evidence="8 9" id="KW-0413">Isomerase</keyword>
<dbReference type="CDD" id="cd00405">
    <property type="entry name" value="PRAI"/>
    <property type="match status" value="1"/>
</dbReference>
<evidence type="ECO:0000256" key="8">
    <source>
        <dbReference type="ARBA" id="ARBA00023235"/>
    </source>
</evidence>
<dbReference type="InterPro" id="IPR001240">
    <property type="entry name" value="PRAI_dom"/>
</dbReference>
<evidence type="ECO:0000256" key="6">
    <source>
        <dbReference type="ARBA" id="ARBA00022822"/>
    </source>
</evidence>
<evidence type="ECO:0000256" key="5">
    <source>
        <dbReference type="ARBA" id="ARBA00022605"/>
    </source>
</evidence>
<comment type="similarity">
    <text evidence="9">Belongs to the TrpF family.</text>
</comment>
<dbReference type="InterPro" id="IPR044643">
    <property type="entry name" value="TrpF_fam"/>
</dbReference>
<evidence type="ECO:0000256" key="1">
    <source>
        <dbReference type="ARBA" id="ARBA00001164"/>
    </source>
</evidence>
<evidence type="ECO:0000256" key="9">
    <source>
        <dbReference type="HAMAP-Rule" id="MF_00135"/>
    </source>
</evidence>
<comment type="catalytic activity">
    <reaction evidence="1 9">
        <text>N-(5-phospho-beta-D-ribosyl)anthranilate = 1-(2-carboxyphenylamino)-1-deoxy-D-ribulose 5-phosphate</text>
        <dbReference type="Rhea" id="RHEA:21540"/>
        <dbReference type="ChEBI" id="CHEBI:18277"/>
        <dbReference type="ChEBI" id="CHEBI:58613"/>
        <dbReference type="EC" id="5.3.1.24"/>
    </reaction>
</comment>
<accession>A0A974KW01</accession>
<evidence type="ECO:0000313" key="11">
    <source>
        <dbReference type="EMBL" id="PTK29453.1"/>
    </source>
</evidence>
<comment type="caution">
    <text evidence="11">The sequence shown here is derived from an EMBL/GenBank/DDBJ whole genome shotgun (WGS) entry which is preliminary data.</text>
</comment>
<dbReference type="InterPro" id="IPR013785">
    <property type="entry name" value="Aldolase_TIM"/>
</dbReference>
<evidence type="ECO:0000313" key="12">
    <source>
        <dbReference type="Proteomes" id="UP000241540"/>
    </source>
</evidence>
<dbReference type="PANTHER" id="PTHR42894:SF1">
    <property type="entry name" value="N-(5'-PHOSPHORIBOSYL)ANTHRANILATE ISOMERASE"/>
    <property type="match status" value="1"/>
</dbReference>
<dbReference type="PANTHER" id="PTHR42894">
    <property type="entry name" value="N-(5'-PHOSPHORIBOSYL)ANTHRANILATE ISOMERASE"/>
    <property type="match status" value="1"/>
</dbReference>